<feature type="binding site" evidence="6">
    <location>
        <begin position="127"/>
        <end position="132"/>
    </location>
    <ligand>
        <name>S-adenosyl-L-methionine</name>
        <dbReference type="ChEBI" id="CHEBI:59789"/>
    </ligand>
</feature>
<dbReference type="Gene3D" id="3.40.1280.10">
    <property type="match status" value="1"/>
</dbReference>
<comment type="function">
    <text evidence="6">Specifically methylates the pseudouridine at position 1915 (m3Psi1915) in 23S rRNA.</text>
</comment>
<comment type="similarity">
    <text evidence="5 6">Belongs to the RNA methyltransferase RlmH family.</text>
</comment>
<feature type="binding site" evidence="6">
    <location>
        <position position="76"/>
    </location>
    <ligand>
        <name>S-adenosyl-L-methionine</name>
        <dbReference type="ChEBI" id="CHEBI:59789"/>
    </ligand>
</feature>
<evidence type="ECO:0000313" key="8">
    <source>
        <dbReference type="Proteomes" id="UP000014303"/>
    </source>
</evidence>
<dbReference type="PANTHER" id="PTHR33603">
    <property type="entry name" value="METHYLTRANSFERASE"/>
    <property type="match status" value="1"/>
</dbReference>
<dbReference type="Pfam" id="PF02590">
    <property type="entry name" value="SPOUT_MTase"/>
    <property type="match status" value="1"/>
</dbReference>
<sequence>MNIKIIGVGKLKEKYFRDGIAEYLKRMDKFAKVKIVEVADEKAPENLSEAEMADVKVKEGDRILGKIKDKEWVIALAIEGKQRPSEVFAKEIADLGTYGHSDITFVIGGSLGLSPAVMKRANDTLSFGKLTMPHQLMRLVLMEQIYRAFMINIGSPIINRDNVRIADWFLVDSRVSQSAGFDIDKKKRGFEHDTRNIFRPS</sequence>
<protein>
    <recommendedName>
        <fullName evidence="6">Ribosomal RNA large subunit methyltransferase H</fullName>
        <ecNumber evidence="6">2.1.1.177</ecNumber>
    </recommendedName>
    <alternativeName>
        <fullName evidence="6">23S rRNA (pseudouridine1915-N3)-methyltransferase</fullName>
    </alternativeName>
    <alternativeName>
        <fullName evidence="6">23S rRNA m3Psi1915 methyltransferase</fullName>
    </alternativeName>
    <alternativeName>
        <fullName evidence="6">rRNA (pseudouridine-N3-)-methyltransferase RlmH</fullName>
    </alternativeName>
</protein>
<keyword evidence="4 6" id="KW-0949">S-adenosyl-L-methionine</keyword>
<feature type="binding site" evidence="6">
    <location>
        <position position="108"/>
    </location>
    <ligand>
        <name>S-adenosyl-L-methionine</name>
        <dbReference type="ChEBI" id="CHEBI:59789"/>
    </ligand>
</feature>
<keyword evidence="3 6" id="KW-0808">Transferase</keyword>
<dbReference type="InterPro" id="IPR029026">
    <property type="entry name" value="tRNA_m1G_MTases_N"/>
</dbReference>
<dbReference type="NCBIfam" id="NF000985">
    <property type="entry name" value="PRK00103.1-3"/>
    <property type="match status" value="1"/>
</dbReference>
<gene>
    <name evidence="6" type="primary">rlmH</name>
    <name evidence="7" type="ORF">Lpp7_08936</name>
</gene>
<organism evidence="7 8">
    <name type="scientific">Lacticaseibacillus paracasei subsp. paracasei Lpp7</name>
    <dbReference type="NCBI Taxonomy" id="1256200"/>
    <lineage>
        <taxon>Bacteria</taxon>
        <taxon>Bacillati</taxon>
        <taxon>Bacillota</taxon>
        <taxon>Bacilli</taxon>
        <taxon>Lactobacillales</taxon>
        <taxon>Lactobacillaceae</taxon>
        <taxon>Lacticaseibacillus</taxon>
    </lineage>
</organism>
<evidence type="ECO:0000256" key="5">
    <source>
        <dbReference type="ARBA" id="ARBA00038303"/>
    </source>
</evidence>
<dbReference type="AlphaFoldDB" id="A0A8E0IHK2"/>
<dbReference type="CDD" id="cd18081">
    <property type="entry name" value="RlmH-like"/>
    <property type="match status" value="1"/>
</dbReference>
<keyword evidence="1 6" id="KW-0698">rRNA processing</keyword>
<proteinExistence type="inferred from homology"/>
<evidence type="ECO:0000313" key="7">
    <source>
        <dbReference type="EMBL" id="EPC51554.1"/>
    </source>
</evidence>
<accession>A0A8E0IHK2</accession>
<dbReference type="InterPro" id="IPR029028">
    <property type="entry name" value="Alpha/beta_knot_MTases"/>
</dbReference>
<dbReference type="EMBL" id="ANJV01000130">
    <property type="protein sequence ID" value="EPC51554.1"/>
    <property type="molecule type" value="Genomic_DNA"/>
</dbReference>
<dbReference type="GO" id="GO:0005737">
    <property type="term" value="C:cytoplasm"/>
    <property type="evidence" value="ECO:0007669"/>
    <property type="project" value="UniProtKB-SubCell"/>
</dbReference>
<evidence type="ECO:0000256" key="1">
    <source>
        <dbReference type="ARBA" id="ARBA00022552"/>
    </source>
</evidence>
<reference evidence="7 8" key="1">
    <citation type="journal article" date="2013" name="PLoS ONE">
        <title>Lactobacillus paracasei comparative genomics: towards species pan-genome definition and exploitation of diversity.</title>
        <authorList>
            <person name="Smokvina T."/>
            <person name="Wels M."/>
            <person name="Polka J."/>
            <person name="Chervaux C."/>
            <person name="Brisse S."/>
            <person name="Boekhorst J."/>
            <person name="van Hylckama Vlieg J.E."/>
            <person name="Siezen R.J."/>
        </authorList>
    </citation>
    <scope>NUCLEOTIDE SEQUENCE [LARGE SCALE GENOMIC DNA]</scope>
    <source>
        <strain evidence="7 8">Lpp7</strain>
    </source>
</reference>
<dbReference type="SUPFAM" id="SSF75217">
    <property type="entry name" value="alpha/beta knot"/>
    <property type="match status" value="1"/>
</dbReference>
<evidence type="ECO:0000256" key="3">
    <source>
        <dbReference type="ARBA" id="ARBA00022679"/>
    </source>
</evidence>
<dbReference type="Proteomes" id="UP000014303">
    <property type="component" value="Unassembled WGS sequence"/>
</dbReference>
<name>A0A8E0IHK2_LACPA</name>
<comment type="subunit">
    <text evidence="6">Homodimer.</text>
</comment>
<evidence type="ECO:0000256" key="2">
    <source>
        <dbReference type="ARBA" id="ARBA00022603"/>
    </source>
</evidence>
<keyword evidence="6" id="KW-0963">Cytoplasm</keyword>
<dbReference type="EC" id="2.1.1.177" evidence="6"/>
<comment type="caution">
    <text evidence="7">The sequence shown here is derived from an EMBL/GenBank/DDBJ whole genome shotgun (WGS) entry which is preliminary data.</text>
</comment>
<comment type="subcellular location">
    <subcellularLocation>
        <location evidence="6">Cytoplasm</location>
    </subcellularLocation>
</comment>
<evidence type="ECO:0000256" key="4">
    <source>
        <dbReference type="ARBA" id="ARBA00022691"/>
    </source>
</evidence>
<dbReference type="NCBIfam" id="TIGR00246">
    <property type="entry name" value="tRNA_RlmH_YbeA"/>
    <property type="match status" value="1"/>
</dbReference>
<evidence type="ECO:0000256" key="6">
    <source>
        <dbReference type="HAMAP-Rule" id="MF_00658"/>
    </source>
</evidence>
<dbReference type="HAMAP" id="MF_00658">
    <property type="entry name" value="23SrRNA_methyltr_H"/>
    <property type="match status" value="1"/>
</dbReference>
<dbReference type="GO" id="GO:0070038">
    <property type="term" value="F:rRNA (pseudouridine-N3-)-methyltransferase activity"/>
    <property type="evidence" value="ECO:0007669"/>
    <property type="project" value="UniProtKB-UniRule"/>
</dbReference>
<keyword evidence="2 6" id="KW-0489">Methyltransferase</keyword>
<dbReference type="InterPro" id="IPR003742">
    <property type="entry name" value="RlmH-like"/>
</dbReference>
<comment type="catalytic activity">
    <reaction evidence="6">
        <text>pseudouridine(1915) in 23S rRNA + S-adenosyl-L-methionine = N(3)-methylpseudouridine(1915) in 23S rRNA + S-adenosyl-L-homocysteine + H(+)</text>
        <dbReference type="Rhea" id="RHEA:42752"/>
        <dbReference type="Rhea" id="RHEA-COMP:10221"/>
        <dbReference type="Rhea" id="RHEA-COMP:10222"/>
        <dbReference type="ChEBI" id="CHEBI:15378"/>
        <dbReference type="ChEBI" id="CHEBI:57856"/>
        <dbReference type="ChEBI" id="CHEBI:59789"/>
        <dbReference type="ChEBI" id="CHEBI:65314"/>
        <dbReference type="ChEBI" id="CHEBI:74486"/>
        <dbReference type="EC" id="2.1.1.177"/>
    </reaction>
</comment>
<dbReference type="PANTHER" id="PTHR33603:SF1">
    <property type="entry name" value="RIBOSOMAL RNA LARGE SUBUNIT METHYLTRANSFERASE H"/>
    <property type="match status" value="1"/>
</dbReference>